<name>A0A0K1ZQ50_RALSL</name>
<protein>
    <submittedName>
        <fullName evidence="1">Putative bacteriophage protein</fullName>
    </submittedName>
</protein>
<dbReference type="PATRIC" id="fig|305.92.peg.1814"/>
<dbReference type="EMBL" id="LN899824">
    <property type="protein sequence ID" value="CUV31156.1"/>
    <property type="molecule type" value="Genomic_DNA"/>
</dbReference>
<dbReference type="AlphaFoldDB" id="A0A0K1ZQ50"/>
<sequence length="103" mass="10943">MAVGLEIYNAAGVRTFSTNDRVGRVLGSTYTGTADGSISHGELANGQGFCTCLPLGSIPGPGDYWLAFPSVVLDGTTIRWVFPTWSSNTAARRVNCLLVFGVW</sequence>
<reference evidence="1" key="1">
    <citation type="submission" date="2015-10" db="EMBL/GenBank/DDBJ databases">
        <authorList>
            <person name="Gilbert D.G."/>
        </authorList>
    </citation>
    <scope>NUCLEOTIDE SEQUENCE</scope>
    <source>
        <strain evidence="1">Phyl III-seqv23</strain>
    </source>
</reference>
<proteinExistence type="predicted"/>
<organism evidence="1">
    <name type="scientific">Ralstonia solanacearum</name>
    <name type="common">Pseudomonas solanacearum</name>
    <dbReference type="NCBI Taxonomy" id="305"/>
    <lineage>
        <taxon>Bacteria</taxon>
        <taxon>Pseudomonadati</taxon>
        <taxon>Pseudomonadota</taxon>
        <taxon>Betaproteobacteria</taxon>
        <taxon>Burkholderiales</taxon>
        <taxon>Burkholderiaceae</taxon>
        <taxon>Ralstonia</taxon>
        <taxon>Ralstonia solanacearum species complex</taxon>
    </lineage>
</organism>
<evidence type="ECO:0000313" key="1">
    <source>
        <dbReference type="EMBL" id="CUV31156.1"/>
    </source>
</evidence>
<gene>
    <name evidence="1" type="ORF">RUN1985_v1_820018</name>
</gene>
<accession>A0A0K1ZQ50</accession>